<accession>A0A1I4JW02</accession>
<dbReference type="RefSeq" id="WP_143083277.1">
    <property type="nucleotide sequence ID" value="NZ_FOUB01000003.1"/>
</dbReference>
<name>A0A1I4JW02_9PROT</name>
<organism evidence="1 2">
    <name type="scientific">Nitrosomonas communis</name>
    <dbReference type="NCBI Taxonomy" id="44574"/>
    <lineage>
        <taxon>Bacteria</taxon>
        <taxon>Pseudomonadati</taxon>
        <taxon>Pseudomonadota</taxon>
        <taxon>Betaproteobacteria</taxon>
        <taxon>Nitrosomonadales</taxon>
        <taxon>Nitrosomonadaceae</taxon>
        <taxon>Nitrosomonas</taxon>
    </lineage>
</organism>
<gene>
    <name evidence="1" type="ORF">SAMN05421863_10032</name>
</gene>
<keyword evidence="2" id="KW-1185">Reference proteome</keyword>
<dbReference type="Proteomes" id="UP000183287">
    <property type="component" value="Unassembled WGS sequence"/>
</dbReference>
<evidence type="ECO:0000313" key="2">
    <source>
        <dbReference type="Proteomes" id="UP000183287"/>
    </source>
</evidence>
<proteinExistence type="predicted"/>
<dbReference type="AlphaFoldDB" id="A0A1I4JW02"/>
<protein>
    <submittedName>
        <fullName evidence="1">Uncharacterized protein</fullName>
    </submittedName>
</protein>
<evidence type="ECO:0000313" key="1">
    <source>
        <dbReference type="EMBL" id="SFL70765.1"/>
    </source>
</evidence>
<sequence>MRNRLRDLGFVFASDNMRAVVYQTVLIARSNLNILLTAKPILVKSFWLTPPGHKVFRIRSVSRAERWISTASWVASPPTAPLAEMTPSPAAPASSVEAIIRNSIRKVLDHTEQ</sequence>
<dbReference type="EMBL" id="FOUB01000003">
    <property type="protein sequence ID" value="SFL70765.1"/>
    <property type="molecule type" value="Genomic_DNA"/>
</dbReference>
<reference evidence="2" key="1">
    <citation type="submission" date="2016-10" db="EMBL/GenBank/DDBJ databases">
        <authorList>
            <person name="Varghese N."/>
            <person name="Submissions S."/>
        </authorList>
    </citation>
    <scope>NUCLEOTIDE SEQUENCE [LARGE SCALE GENOMIC DNA]</scope>
    <source>
        <strain evidence="2">Nm44</strain>
    </source>
</reference>